<evidence type="ECO:0000313" key="8">
    <source>
        <dbReference type="Proteomes" id="UP000295404"/>
    </source>
</evidence>
<keyword evidence="5" id="KW-1185">Reference proteome</keyword>
<dbReference type="Proteomes" id="UP000273978">
    <property type="component" value="Unassembled WGS sequence"/>
</dbReference>
<organism evidence="3 5">
    <name type="scientific">Methanohalophilus euhalobius</name>
    <dbReference type="NCBI Taxonomy" id="51203"/>
    <lineage>
        <taxon>Archaea</taxon>
        <taxon>Methanobacteriati</taxon>
        <taxon>Methanobacteriota</taxon>
        <taxon>Stenosarchaea group</taxon>
        <taxon>Methanomicrobia</taxon>
        <taxon>Methanosarcinales</taxon>
        <taxon>Methanosarcinaceae</taxon>
        <taxon>Methanohalophilus</taxon>
    </lineage>
</organism>
<evidence type="ECO:0000313" key="1">
    <source>
        <dbReference type="EMBL" id="PQV42086.1"/>
    </source>
</evidence>
<reference evidence="5" key="1">
    <citation type="submission" date="2017-09" db="EMBL/GenBank/DDBJ databases">
        <authorList>
            <person name="Varghese N."/>
            <person name="Submissions S."/>
        </authorList>
    </citation>
    <scope>NUCLEOTIDE SEQUENCE [LARGE SCALE GENOMIC DNA]</scope>
    <source>
        <strain evidence="5">WG-1MB</strain>
    </source>
</reference>
<dbReference type="InterPro" id="IPR011335">
    <property type="entry name" value="Restrct_endonuc-II-like"/>
</dbReference>
<accession>A0A285FZQ9</accession>
<sequence>MVNQRDIENRVNDSTDCQYVLDRISDFENSDDRTQLVSISKELFSYEKKYLPEYTGNCDVLICTVGMREAPIILSQISVKPKRSILLHTEGSEHVADKIQADPDIKKLNIEFKKIEIDDLDAAHNYNVLKNEVLPQIGNRQNVRIDPTAGRKIMGTAVGSFAFFYRIPMIYLHAEEKMGISVPFTGKICDIENPYDYYGDVDMQILKANFDNGYFDAAAEVCEQLRGKVRDLALGKKLDLLQDFIQVYCDWDRFLHSSFASSAKERKDESYLSDRLKSICADCKRYGIRLVREDDLRQNIEFLEEIENHWKPGTNIVDKFRIVDIFKNAQRRAIQGKYDDATARLYRCLEMCAALLMEKEGVCDINKIDYEKFAADHGMTKEDLFARFKEISNFDSPRSPPGLNDIMTILQVINVPSAHMYGRMNSSDENGENLRDKRNRSLLAHGTNPITREDYNVLFNGTEKIIASTLGKKQFKQLARRSDIPKLLI</sequence>
<dbReference type="RefSeq" id="WP_096712449.1">
    <property type="nucleotide sequence ID" value="NZ_OBDR01000006.1"/>
</dbReference>
<gene>
    <name evidence="1" type="ORF">B0H22_10923</name>
    <name evidence="4" type="ORF">C7960_1776</name>
    <name evidence="2" type="ORF">EDD83_01630</name>
    <name evidence="3" type="ORF">SAMN06295989_10654</name>
</gene>
<dbReference type="Proteomes" id="UP000295404">
    <property type="component" value="Unassembled WGS sequence"/>
</dbReference>
<evidence type="ECO:0000313" key="6">
    <source>
        <dbReference type="Proteomes" id="UP000251060"/>
    </source>
</evidence>
<dbReference type="EMBL" id="SMMS01000001">
    <property type="protein sequence ID" value="TCL12513.1"/>
    <property type="molecule type" value="Genomic_DNA"/>
</dbReference>
<evidence type="ECO:0000313" key="7">
    <source>
        <dbReference type="Proteomes" id="UP000273978"/>
    </source>
</evidence>
<dbReference type="SUPFAM" id="SSF52980">
    <property type="entry name" value="Restriction endonuclease-like"/>
    <property type="match status" value="1"/>
</dbReference>
<dbReference type="EMBL" id="PVBU01000009">
    <property type="protein sequence ID" value="PQV42086.1"/>
    <property type="molecule type" value="Genomic_DNA"/>
</dbReference>
<dbReference type="NCBIfam" id="TIGR02710">
    <property type="entry name" value="TIGR02710 family CRISPR-associated CARF protein"/>
    <property type="match status" value="1"/>
</dbReference>
<reference evidence="3" key="2">
    <citation type="submission" date="2017-09" db="EMBL/GenBank/DDBJ databases">
        <authorList>
            <person name="Ehlers B."/>
            <person name="Leendertz F.H."/>
        </authorList>
    </citation>
    <scope>NUCLEOTIDE SEQUENCE [LARGE SCALE GENOMIC DNA]</scope>
    <source>
        <strain evidence="3">WG-1MB</strain>
    </source>
</reference>
<evidence type="ECO:0000313" key="4">
    <source>
        <dbReference type="EMBL" id="TCL12513.1"/>
    </source>
</evidence>
<dbReference type="EMBL" id="RJJF01000002">
    <property type="protein sequence ID" value="RNI12288.1"/>
    <property type="molecule type" value="Genomic_DNA"/>
</dbReference>
<evidence type="ECO:0000313" key="5">
    <source>
        <dbReference type="Proteomes" id="UP000217726"/>
    </source>
</evidence>
<dbReference type="Pfam" id="PF09670">
    <property type="entry name" value="Cas_Cas02710"/>
    <property type="match status" value="1"/>
</dbReference>
<dbReference type="InterPro" id="IPR014082">
    <property type="entry name" value="CRISPR-assoc_prot_Cas02710"/>
</dbReference>
<reference evidence="4 8" key="4">
    <citation type="submission" date="2019-03" db="EMBL/GenBank/DDBJ databases">
        <title>Subsurface microbial communities from deep shales in Ohio and West Virginia, USA.</title>
        <authorList>
            <person name="Wrighton K."/>
        </authorList>
    </citation>
    <scope>NUCLEOTIDE SEQUENCE [LARGE SCALE GENOMIC DNA]</scope>
    <source>
        <strain evidence="1 6">DSM 10369</strain>
        <strain evidence="4 8">WG1_MB</strain>
    </source>
</reference>
<dbReference type="OrthoDB" id="115930at2157"/>
<dbReference type="EMBL" id="OBDR01000006">
    <property type="protein sequence ID" value="SNY16757.1"/>
    <property type="molecule type" value="Genomic_DNA"/>
</dbReference>
<dbReference type="AlphaFoldDB" id="A0A285FZQ9"/>
<dbReference type="Gene3D" id="3.40.50.10770">
    <property type="entry name" value="Hypothetical protein VC1899 like domain (Restriction endonuclease-like)"/>
    <property type="match status" value="1"/>
</dbReference>
<dbReference type="Proteomes" id="UP000251060">
    <property type="component" value="Unassembled WGS sequence"/>
</dbReference>
<protein>
    <submittedName>
        <fullName evidence="1">CRISPR-associated protein (TIGR02710 family)</fullName>
    </submittedName>
    <submittedName>
        <fullName evidence="3">CRISPR-associated protein, TIGR02710 family</fullName>
    </submittedName>
    <submittedName>
        <fullName evidence="2">TIGR02710 family CRISPR-associated protein</fullName>
    </submittedName>
</protein>
<evidence type="ECO:0000313" key="3">
    <source>
        <dbReference type="EMBL" id="SNY16757.1"/>
    </source>
</evidence>
<dbReference type="Proteomes" id="UP000217726">
    <property type="component" value="Unassembled WGS sequence"/>
</dbReference>
<name>A0A285FZQ9_9EURY</name>
<evidence type="ECO:0000313" key="2">
    <source>
        <dbReference type="EMBL" id="RNI12288.1"/>
    </source>
</evidence>
<proteinExistence type="predicted"/>
<reference evidence="2 7" key="3">
    <citation type="submission" date="2018-10" db="EMBL/GenBank/DDBJ databases">
        <title>Cultivation of a novel Methanohalophilus strain from Kebrit Deep of the Red Sea and a genomic comparison of members of the genus Methanohalophilus.</title>
        <authorList>
            <person name="Guan Y."/>
            <person name="Ngugi D.K."/>
            <person name="Stingl U."/>
        </authorList>
    </citation>
    <scope>NUCLEOTIDE SEQUENCE [LARGE SCALE GENOMIC DNA]</scope>
    <source>
        <strain evidence="2 7">DSM 10369</strain>
    </source>
</reference>